<dbReference type="AlphaFoldDB" id="A0A5B2XH16"/>
<dbReference type="EMBL" id="VUOB01000022">
    <property type="protein sequence ID" value="KAA2262181.1"/>
    <property type="molecule type" value="Genomic_DNA"/>
</dbReference>
<reference evidence="2 3" key="2">
    <citation type="submission" date="2019-09" db="EMBL/GenBank/DDBJ databases">
        <authorList>
            <person name="Jin C."/>
        </authorList>
    </citation>
    <scope>NUCLEOTIDE SEQUENCE [LARGE SCALE GENOMIC DNA]</scope>
    <source>
        <strain evidence="2 3">AN110305</strain>
    </source>
</reference>
<dbReference type="Proteomes" id="UP000323454">
    <property type="component" value="Unassembled WGS sequence"/>
</dbReference>
<protein>
    <submittedName>
        <fullName evidence="2">Uncharacterized protein</fullName>
    </submittedName>
</protein>
<feature type="compositionally biased region" description="Polar residues" evidence="1">
    <location>
        <begin position="45"/>
        <end position="55"/>
    </location>
</feature>
<dbReference type="RefSeq" id="WP_149849764.1">
    <property type="nucleotide sequence ID" value="NZ_VUOB01000022.1"/>
</dbReference>
<feature type="compositionally biased region" description="Polar residues" evidence="1">
    <location>
        <begin position="63"/>
        <end position="72"/>
    </location>
</feature>
<sequence>MLPDKRFARVDAVRRSAMETADAVTALHTSLGEAEELAPRHEFQVTDSGDVSATPRTHWPLSSLHQTGTPNP</sequence>
<gene>
    <name evidence="2" type="ORF">F0L68_12855</name>
</gene>
<evidence type="ECO:0000313" key="2">
    <source>
        <dbReference type="EMBL" id="KAA2262181.1"/>
    </source>
</evidence>
<organism evidence="2 3">
    <name type="scientific">Solihabitans fulvus</name>
    <dbReference type="NCBI Taxonomy" id="1892852"/>
    <lineage>
        <taxon>Bacteria</taxon>
        <taxon>Bacillati</taxon>
        <taxon>Actinomycetota</taxon>
        <taxon>Actinomycetes</taxon>
        <taxon>Pseudonocardiales</taxon>
        <taxon>Pseudonocardiaceae</taxon>
        <taxon>Solihabitans</taxon>
    </lineage>
</organism>
<comment type="caution">
    <text evidence="2">The sequence shown here is derived from an EMBL/GenBank/DDBJ whole genome shotgun (WGS) entry which is preliminary data.</text>
</comment>
<feature type="region of interest" description="Disordered" evidence="1">
    <location>
        <begin position="35"/>
        <end position="72"/>
    </location>
</feature>
<name>A0A5B2XH16_9PSEU</name>
<reference evidence="2 3" key="1">
    <citation type="submission" date="2019-09" db="EMBL/GenBank/DDBJ databases">
        <title>Goodfellowia gen. nov., a new genus of the Pseudonocardineae related to Actinoalloteichus, containing Goodfellowia coeruleoviolacea gen. nov., comb. nov. gen. nov., comb. nov.</title>
        <authorList>
            <person name="Labeda D."/>
        </authorList>
    </citation>
    <scope>NUCLEOTIDE SEQUENCE [LARGE SCALE GENOMIC DNA]</scope>
    <source>
        <strain evidence="2 3">AN110305</strain>
    </source>
</reference>
<proteinExistence type="predicted"/>
<evidence type="ECO:0000256" key="1">
    <source>
        <dbReference type="SAM" id="MobiDB-lite"/>
    </source>
</evidence>
<keyword evidence="3" id="KW-1185">Reference proteome</keyword>
<accession>A0A5B2XH16</accession>
<evidence type="ECO:0000313" key="3">
    <source>
        <dbReference type="Proteomes" id="UP000323454"/>
    </source>
</evidence>